<keyword evidence="2" id="KW-0444">Lipid biosynthesis</keyword>
<dbReference type="GO" id="GO:0006654">
    <property type="term" value="P:phosphatidic acid biosynthetic process"/>
    <property type="evidence" value="ECO:0007669"/>
    <property type="project" value="TreeGrafter"/>
</dbReference>
<dbReference type="EMBL" id="AEWJ01000024">
    <property type="protein sequence ID" value="EGD59904.1"/>
    <property type="molecule type" value="Genomic_DNA"/>
</dbReference>
<keyword evidence="5 8" id="KW-0012">Acyltransferase</keyword>
<reference evidence="8 9" key="1">
    <citation type="journal article" date="2012" name="J. Bacteriol.">
        <title>Draft Genome Sequence of Novosphingobium nitrogenifigens Y88T.</title>
        <authorList>
            <person name="Strabala T.J."/>
            <person name="Macdonald L."/>
            <person name="Liu V."/>
            <person name="Smit A.M."/>
        </authorList>
    </citation>
    <scope>NUCLEOTIDE SEQUENCE [LARGE SCALE GENOMIC DNA]</scope>
    <source>
        <strain evidence="8 9">DSM 19370</strain>
    </source>
</reference>
<dbReference type="STRING" id="983920.Y88_2344"/>
<evidence type="ECO:0000313" key="8">
    <source>
        <dbReference type="EMBL" id="EGD59904.1"/>
    </source>
</evidence>
<dbReference type="CDD" id="cd07989">
    <property type="entry name" value="LPLAT_AGPAT-like"/>
    <property type="match status" value="1"/>
</dbReference>
<evidence type="ECO:0000256" key="4">
    <source>
        <dbReference type="ARBA" id="ARBA00023098"/>
    </source>
</evidence>
<keyword evidence="6" id="KW-1133">Transmembrane helix</keyword>
<dbReference type="Proteomes" id="UP000004728">
    <property type="component" value="Unassembled WGS sequence"/>
</dbReference>
<keyword evidence="4" id="KW-0443">Lipid metabolism</keyword>
<dbReference type="Pfam" id="PF01553">
    <property type="entry name" value="Acyltransferase"/>
    <property type="match status" value="1"/>
</dbReference>
<evidence type="ECO:0000313" key="9">
    <source>
        <dbReference type="Proteomes" id="UP000004728"/>
    </source>
</evidence>
<keyword evidence="6" id="KW-0472">Membrane</keyword>
<evidence type="ECO:0000256" key="3">
    <source>
        <dbReference type="ARBA" id="ARBA00022679"/>
    </source>
</evidence>
<dbReference type="InterPro" id="IPR002123">
    <property type="entry name" value="Plipid/glycerol_acylTrfase"/>
</dbReference>
<dbReference type="PANTHER" id="PTHR10434:SF64">
    <property type="entry name" value="1-ACYL-SN-GLYCEROL-3-PHOSPHATE ACYLTRANSFERASE-RELATED"/>
    <property type="match status" value="1"/>
</dbReference>
<protein>
    <submittedName>
        <fullName evidence="8">Phospholipid/glycerol acyltransferase</fullName>
    </submittedName>
</protein>
<dbReference type="InParanoid" id="F1Z6C2"/>
<evidence type="ECO:0000256" key="6">
    <source>
        <dbReference type="SAM" id="Phobius"/>
    </source>
</evidence>
<evidence type="ECO:0000256" key="2">
    <source>
        <dbReference type="ARBA" id="ARBA00022516"/>
    </source>
</evidence>
<organism evidence="8 9">
    <name type="scientific">Novosphingobium nitrogenifigens DSM 19370</name>
    <dbReference type="NCBI Taxonomy" id="983920"/>
    <lineage>
        <taxon>Bacteria</taxon>
        <taxon>Pseudomonadati</taxon>
        <taxon>Pseudomonadota</taxon>
        <taxon>Alphaproteobacteria</taxon>
        <taxon>Sphingomonadales</taxon>
        <taxon>Sphingomonadaceae</taxon>
        <taxon>Novosphingobium</taxon>
    </lineage>
</organism>
<comment type="pathway">
    <text evidence="1">Lipid metabolism.</text>
</comment>
<evidence type="ECO:0000256" key="1">
    <source>
        <dbReference type="ARBA" id="ARBA00005189"/>
    </source>
</evidence>
<proteinExistence type="predicted"/>
<name>F1Z6C2_9SPHN</name>
<feature type="transmembrane region" description="Helical" evidence="6">
    <location>
        <begin position="15"/>
        <end position="46"/>
    </location>
</feature>
<dbReference type="PANTHER" id="PTHR10434">
    <property type="entry name" value="1-ACYL-SN-GLYCEROL-3-PHOSPHATE ACYLTRANSFERASE"/>
    <property type="match status" value="1"/>
</dbReference>
<dbReference type="SUPFAM" id="SSF69593">
    <property type="entry name" value="Glycerol-3-phosphate (1)-acyltransferase"/>
    <property type="match status" value="1"/>
</dbReference>
<gene>
    <name evidence="8" type="ORF">Y88_2344</name>
</gene>
<evidence type="ECO:0000259" key="7">
    <source>
        <dbReference type="SMART" id="SM00563"/>
    </source>
</evidence>
<comment type="caution">
    <text evidence="8">The sequence shown here is derived from an EMBL/GenBank/DDBJ whole genome shotgun (WGS) entry which is preliminary data.</text>
</comment>
<keyword evidence="9" id="KW-1185">Reference proteome</keyword>
<accession>F1Z6C2</accession>
<sequence length="228" mass="25492">MRPADIARSLVFYPVFYLGSILLVLAGTMTLVLPNSVTVAMAYAWFRWHRWCCRHLLGIRVVVEGELPDHPVLYAVRHESFFEAIDLPNVLPNPMIFAKKELLEIPLWGKLGYRYGLIGVDRSAGARALRGMISEARTRGAGRPLAIFPEGTRVPYRSSPPLQAGFAGLYKVFGLPVVPVAVDSGRLYHRLWKKSGVVRYRVCAELPSGLPRQDIETAVHTAINTLNR</sequence>
<evidence type="ECO:0000256" key="5">
    <source>
        <dbReference type="ARBA" id="ARBA00023315"/>
    </source>
</evidence>
<keyword evidence="3 8" id="KW-0808">Transferase</keyword>
<dbReference type="eggNOG" id="COG0204">
    <property type="taxonomic scope" value="Bacteria"/>
</dbReference>
<dbReference type="SMART" id="SM00563">
    <property type="entry name" value="PlsC"/>
    <property type="match status" value="1"/>
</dbReference>
<dbReference type="GO" id="GO:0003841">
    <property type="term" value="F:1-acylglycerol-3-phosphate O-acyltransferase activity"/>
    <property type="evidence" value="ECO:0007669"/>
    <property type="project" value="TreeGrafter"/>
</dbReference>
<dbReference type="AlphaFoldDB" id="F1Z6C2"/>
<keyword evidence="6" id="KW-0812">Transmembrane</keyword>
<feature type="domain" description="Phospholipid/glycerol acyltransferase" evidence="7">
    <location>
        <begin position="72"/>
        <end position="185"/>
    </location>
</feature>
<dbReference type="HOGENOM" id="CLU_027938_5_1_5"/>
<dbReference type="OrthoDB" id="5290997at2"/>